<keyword evidence="2" id="KW-0808">Transferase</keyword>
<dbReference type="GO" id="GO:0008107">
    <property type="term" value="F:galactoside 2-alpha-L-fucosyltransferase activity"/>
    <property type="evidence" value="ECO:0007669"/>
    <property type="project" value="InterPro"/>
</dbReference>
<feature type="domain" description="Methyltransferase FkbM" evidence="3">
    <location>
        <begin position="96"/>
        <end position="189"/>
    </location>
</feature>
<dbReference type="InterPro" id="IPR029063">
    <property type="entry name" value="SAM-dependent_MTases_sf"/>
</dbReference>
<dbReference type="GO" id="GO:0005975">
    <property type="term" value="P:carbohydrate metabolic process"/>
    <property type="evidence" value="ECO:0007669"/>
    <property type="project" value="InterPro"/>
</dbReference>
<reference evidence="4" key="1">
    <citation type="journal article" date="2020" name="Nature">
        <title>Giant virus diversity and host interactions through global metagenomics.</title>
        <authorList>
            <person name="Schulz F."/>
            <person name="Roux S."/>
            <person name="Paez-Espino D."/>
            <person name="Jungbluth S."/>
            <person name="Walsh D.A."/>
            <person name="Denef V.J."/>
            <person name="McMahon K.D."/>
            <person name="Konstantinidis K.T."/>
            <person name="Eloe-Fadrosh E.A."/>
            <person name="Kyrpides N.C."/>
            <person name="Woyke T."/>
        </authorList>
    </citation>
    <scope>NUCLEOTIDE SEQUENCE</scope>
    <source>
        <strain evidence="4">GVMAG-M-3300023184-186</strain>
    </source>
</reference>
<dbReference type="EMBL" id="MN740066">
    <property type="protein sequence ID" value="QHT86284.1"/>
    <property type="molecule type" value="Genomic_DNA"/>
</dbReference>
<proteinExistence type="predicted"/>
<name>A0A6C0I0A0_9ZZZZ</name>
<protein>
    <recommendedName>
        <fullName evidence="3">Methyltransferase FkbM domain-containing protein</fullName>
    </recommendedName>
</protein>
<evidence type="ECO:0000256" key="2">
    <source>
        <dbReference type="ARBA" id="ARBA00022679"/>
    </source>
</evidence>
<evidence type="ECO:0000256" key="1">
    <source>
        <dbReference type="ARBA" id="ARBA00022676"/>
    </source>
</evidence>
<sequence length="684" mass="80727">MLITFNEINNILLKYNIQINGAFHIGAHDCEELYFYSQLNILNTNIIWIDAIKSKVEENISKGIQNIYHATISDIDNIDIEFNISNNIQSSSILEFGTHSQEHPSVVYIDKIIQKSTTVDTFFKENNIDCALYDFWNFDIQGAELMALKGSINSIYSAKVIYLEVNEKELYKNCGLVEDIDLFLSQYDFIRVITNMTINGWGDALYIKRPKNYITFKKIGRAGNNLFQYMFCKLICLQTNYQYIPLEELDINEPYITIYENDLEKILSGEVKNTNIICEGFFQKSDYYIPYREQLLDILYTTEEYWIDDSNGNKKYIRDFINTPSHINLGDNDIVMHIRLGDFKHEWHLSNTDILPPSYYINILENWIAPINNIYIICDKIKYEWESLYLNHFNRFNAILIQGTLLEDIAIMRDCPNLIHSNSTLCWFMSFISKTKKIRFIPDTNFYKDQQKLKQINSNDNYQEVSPLLHSEIEIPNTIKKISHIFYINLNKRTDRKEEIENELFKYITPCICDNYERFPAIETAGFGILGCGQSHLAVLKLAKERNYNNVLILEDDFTFIISKEDFKNELNAFFSLNIDYDVCMLSYNIQKYEEYVFPNLYKIIEAQTASGYIVNSHYYDTLIELYESAMIELDRTKMHWVYANDQIWKSLQKKDNWYCFKNRIGIQRDGFSDNSNLYHKNTF</sequence>
<dbReference type="InterPro" id="IPR006342">
    <property type="entry name" value="FkbM_mtfrase"/>
</dbReference>
<dbReference type="Pfam" id="PF01531">
    <property type="entry name" value="Glyco_transf_11"/>
    <property type="match status" value="1"/>
</dbReference>
<organism evidence="4">
    <name type="scientific">viral metagenome</name>
    <dbReference type="NCBI Taxonomy" id="1070528"/>
    <lineage>
        <taxon>unclassified sequences</taxon>
        <taxon>metagenomes</taxon>
        <taxon>organismal metagenomes</taxon>
    </lineage>
</organism>
<dbReference type="Pfam" id="PF05050">
    <property type="entry name" value="Methyltransf_21"/>
    <property type="match status" value="1"/>
</dbReference>
<accession>A0A6C0I0A0</accession>
<dbReference type="InterPro" id="IPR002516">
    <property type="entry name" value="Glyco_trans_11"/>
</dbReference>
<dbReference type="AlphaFoldDB" id="A0A6C0I0A0"/>
<keyword evidence="1" id="KW-0328">Glycosyltransferase</keyword>
<dbReference type="SUPFAM" id="SSF53335">
    <property type="entry name" value="S-adenosyl-L-methionine-dependent methyltransferases"/>
    <property type="match status" value="1"/>
</dbReference>
<evidence type="ECO:0000313" key="4">
    <source>
        <dbReference type="EMBL" id="QHT86284.1"/>
    </source>
</evidence>
<evidence type="ECO:0000259" key="3">
    <source>
        <dbReference type="Pfam" id="PF05050"/>
    </source>
</evidence>
<dbReference type="Gene3D" id="3.40.50.150">
    <property type="entry name" value="Vaccinia Virus protein VP39"/>
    <property type="match status" value="1"/>
</dbReference>
<dbReference type="GO" id="GO:0016020">
    <property type="term" value="C:membrane"/>
    <property type="evidence" value="ECO:0007669"/>
    <property type="project" value="InterPro"/>
</dbReference>